<organism evidence="7 8">
    <name type="scientific">Cryobacterium cheniae</name>
    <dbReference type="NCBI Taxonomy" id="1259262"/>
    <lineage>
        <taxon>Bacteria</taxon>
        <taxon>Bacillati</taxon>
        <taxon>Actinomycetota</taxon>
        <taxon>Actinomycetes</taxon>
        <taxon>Micrococcales</taxon>
        <taxon>Microbacteriaceae</taxon>
        <taxon>Cryobacterium</taxon>
    </lineage>
</organism>
<evidence type="ECO:0000256" key="1">
    <source>
        <dbReference type="ARBA" id="ARBA00009924"/>
    </source>
</evidence>
<dbReference type="SUPFAM" id="SSF52540">
    <property type="entry name" value="P-loop containing nucleoside triphosphate hydrolases"/>
    <property type="match status" value="1"/>
</dbReference>
<dbReference type="EMBL" id="SOGN01000040">
    <property type="protein sequence ID" value="TFC80611.1"/>
    <property type="molecule type" value="Genomic_DNA"/>
</dbReference>
<reference evidence="7 8" key="1">
    <citation type="submission" date="2019-03" db="EMBL/GenBank/DDBJ databases">
        <title>Genomics of glacier-inhabiting Cryobacterium strains.</title>
        <authorList>
            <person name="Liu Q."/>
            <person name="Xin Y.-H."/>
        </authorList>
    </citation>
    <scope>NUCLEOTIDE SEQUENCE [LARGE SCALE GENOMIC DNA]</scope>
    <source>
        <strain evidence="7 8">TMT2-48-2</strain>
    </source>
</reference>
<proteinExistence type="inferred from homology"/>
<keyword evidence="3 4" id="KW-0418">Kinase</keyword>
<comment type="subunit">
    <text evidence="4">Homotetramer.</text>
</comment>
<evidence type="ECO:0000259" key="6">
    <source>
        <dbReference type="Pfam" id="PF03976"/>
    </source>
</evidence>
<dbReference type="PANTHER" id="PTHR34383">
    <property type="entry name" value="POLYPHOSPHATE:AMP PHOSPHOTRANSFERASE-RELATED"/>
    <property type="match status" value="1"/>
</dbReference>
<dbReference type="Gene3D" id="3.40.50.300">
    <property type="entry name" value="P-loop containing nucleotide triphosphate hydrolases"/>
    <property type="match status" value="1"/>
</dbReference>
<dbReference type="InterPro" id="IPR022488">
    <property type="entry name" value="PPK2-related"/>
</dbReference>
<evidence type="ECO:0000313" key="7">
    <source>
        <dbReference type="EMBL" id="TFC80611.1"/>
    </source>
</evidence>
<sequence length="284" mass="32712">MQEWVKESGARIVVIFEGRDAAGKGSAIKRVTEFLNPRVARIVALPVPTERERGQWYFQRYIEHLPSTGEIVLMDRSWYNRAGVEHVMGYCTPDEYRRFLHQAPLFERMLVEDGILLVKYWFSVSDTEQERRFRSRLNDPMRRWKLSGTDLFSITKWVDYSRAKDEMFVHTDLPEAPWWVVESEDKRAARLNVISHLLSIVPYTRREPPLVTIPARPAGVEYERPPRELNRPVPDITATLGEPTAKPTGKAKIKKKAKKKVQKAAKLAKPKKQAASASSAELTV</sequence>
<protein>
    <recommendedName>
        <fullName evidence="4">ADP/GDP-polyphosphate phosphotransferase</fullName>
        <ecNumber evidence="4">2.7.4.-</ecNumber>
    </recommendedName>
    <alternativeName>
        <fullName evidence="4">Polyphosphate kinase PPK2</fullName>
    </alternativeName>
</protein>
<evidence type="ECO:0000256" key="5">
    <source>
        <dbReference type="SAM" id="MobiDB-lite"/>
    </source>
</evidence>
<dbReference type="InterPro" id="IPR027417">
    <property type="entry name" value="P-loop_NTPase"/>
</dbReference>
<accession>A0A4R8XNN6</accession>
<comment type="caution">
    <text evidence="7">The sequence shown here is derived from an EMBL/GenBank/DDBJ whole genome shotgun (WGS) entry which is preliminary data.</text>
</comment>
<dbReference type="Pfam" id="PF03976">
    <property type="entry name" value="PPK2"/>
    <property type="match status" value="1"/>
</dbReference>
<dbReference type="PIRSF" id="PIRSF028756">
    <property type="entry name" value="PPK2_prd"/>
    <property type="match status" value="1"/>
</dbReference>
<dbReference type="AlphaFoldDB" id="A0A4R8XNN6"/>
<comment type="similarity">
    <text evidence="1 4">Belongs to the polyphosphate kinase 2 (PPK2) family. Class I subfamily.</text>
</comment>
<dbReference type="NCBIfam" id="TIGR03707">
    <property type="entry name" value="PPK2_P_aer"/>
    <property type="match status" value="1"/>
</dbReference>
<feature type="compositionally biased region" description="Low complexity" evidence="5">
    <location>
        <begin position="273"/>
        <end position="284"/>
    </location>
</feature>
<evidence type="ECO:0000256" key="3">
    <source>
        <dbReference type="ARBA" id="ARBA00022777"/>
    </source>
</evidence>
<name>A0A4R8XNN6_9MICO</name>
<dbReference type="EC" id="2.7.4.-" evidence="4"/>
<dbReference type="PANTHER" id="PTHR34383:SF1">
    <property type="entry name" value="ADP-POLYPHOSPHATE PHOSPHOTRANSFERASE"/>
    <property type="match status" value="1"/>
</dbReference>
<evidence type="ECO:0000313" key="8">
    <source>
        <dbReference type="Proteomes" id="UP000298433"/>
    </source>
</evidence>
<dbReference type="GO" id="GO:0006793">
    <property type="term" value="P:phosphorus metabolic process"/>
    <property type="evidence" value="ECO:0007669"/>
    <property type="project" value="InterPro"/>
</dbReference>
<keyword evidence="8" id="KW-1185">Reference proteome</keyword>
<keyword evidence="2 4" id="KW-0808">Transferase</keyword>
<dbReference type="Proteomes" id="UP000298433">
    <property type="component" value="Unassembled WGS sequence"/>
</dbReference>
<feature type="compositionally biased region" description="Basic residues" evidence="5">
    <location>
        <begin position="249"/>
        <end position="272"/>
    </location>
</feature>
<dbReference type="InterPro" id="IPR022486">
    <property type="entry name" value="PPK2_PA0141"/>
</dbReference>
<dbReference type="OrthoDB" id="9775224at2"/>
<gene>
    <name evidence="7" type="primary">ppk2</name>
    <name evidence="7" type="ORF">E3T23_08600</name>
</gene>
<dbReference type="GO" id="GO:0008976">
    <property type="term" value="F:polyphosphate kinase activity"/>
    <property type="evidence" value="ECO:0007669"/>
    <property type="project" value="UniProtKB-UniRule"/>
</dbReference>
<feature type="region of interest" description="Disordered" evidence="5">
    <location>
        <begin position="224"/>
        <end position="284"/>
    </location>
</feature>
<dbReference type="InterPro" id="IPR016898">
    <property type="entry name" value="Polyphosphate_phosphotransfera"/>
</dbReference>
<evidence type="ECO:0000256" key="4">
    <source>
        <dbReference type="RuleBase" id="RU369062"/>
    </source>
</evidence>
<feature type="domain" description="Polyphosphate kinase-2-related" evidence="6">
    <location>
        <begin position="1"/>
        <end position="206"/>
    </location>
</feature>
<comment type="function">
    <text evidence="4">Uses inorganic polyphosphate (polyP) as a donor to convert GDP to GTP or ADP to ATP.</text>
</comment>
<evidence type="ECO:0000256" key="2">
    <source>
        <dbReference type="ARBA" id="ARBA00022679"/>
    </source>
</evidence>